<dbReference type="InterPro" id="IPR013929">
    <property type="entry name" value="RPAP1_C"/>
</dbReference>
<name>A0A6A5TVM4_9PLEO</name>
<dbReference type="GO" id="GO:0006366">
    <property type="term" value="P:transcription by RNA polymerase II"/>
    <property type="evidence" value="ECO:0007669"/>
    <property type="project" value="InterPro"/>
</dbReference>
<evidence type="ECO:0000259" key="3">
    <source>
        <dbReference type="Pfam" id="PF08620"/>
    </source>
</evidence>
<dbReference type="InterPro" id="IPR039913">
    <property type="entry name" value="RPAP1/Rba50"/>
</dbReference>
<evidence type="ECO:0000313" key="5">
    <source>
        <dbReference type="EMBL" id="KAF1956675.1"/>
    </source>
</evidence>
<evidence type="ECO:0000259" key="4">
    <source>
        <dbReference type="Pfam" id="PF08621"/>
    </source>
</evidence>
<evidence type="ECO:0008006" key="7">
    <source>
        <dbReference type="Google" id="ProtNLM"/>
    </source>
</evidence>
<comment type="similarity">
    <text evidence="1">Belongs to the RPAP1 family.</text>
</comment>
<dbReference type="PANTHER" id="PTHR21483:SF18">
    <property type="entry name" value="RNA POLYMERASE II-ASSOCIATED PROTEIN 1"/>
    <property type="match status" value="1"/>
</dbReference>
<dbReference type="InterPro" id="IPR013930">
    <property type="entry name" value="RPAP1_N"/>
</dbReference>
<dbReference type="Pfam" id="PF08621">
    <property type="entry name" value="RPAP1_N"/>
    <property type="match status" value="1"/>
</dbReference>
<proteinExistence type="inferred from homology"/>
<feature type="domain" description="RPAP1 N-terminal" evidence="4">
    <location>
        <begin position="128"/>
        <end position="170"/>
    </location>
</feature>
<feature type="domain" description="RPAP1 C-terminal" evidence="3">
    <location>
        <begin position="324"/>
        <end position="391"/>
    </location>
</feature>
<keyword evidence="6" id="KW-1185">Reference proteome</keyword>
<dbReference type="AlphaFoldDB" id="A0A6A5TVM4"/>
<protein>
    <recommendedName>
        <fullName evidence="7">Transcription factor Rba50</fullName>
    </recommendedName>
</protein>
<evidence type="ECO:0000313" key="6">
    <source>
        <dbReference type="Proteomes" id="UP000800035"/>
    </source>
</evidence>
<feature type="compositionally biased region" description="Basic and acidic residues" evidence="2">
    <location>
        <begin position="122"/>
        <end position="136"/>
    </location>
</feature>
<evidence type="ECO:0000256" key="1">
    <source>
        <dbReference type="ARBA" id="ARBA00009953"/>
    </source>
</evidence>
<organism evidence="5 6">
    <name type="scientific">Byssothecium circinans</name>
    <dbReference type="NCBI Taxonomy" id="147558"/>
    <lineage>
        <taxon>Eukaryota</taxon>
        <taxon>Fungi</taxon>
        <taxon>Dikarya</taxon>
        <taxon>Ascomycota</taxon>
        <taxon>Pezizomycotina</taxon>
        <taxon>Dothideomycetes</taxon>
        <taxon>Pleosporomycetidae</taxon>
        <taxon>Pleosporales</taxon>
        <taxon>Massarineae</taxon>
        <taxon>Massarinaceae</taxon>
        <taxon>Byssothecium</taxon>
    </lineage>
</organism>
<gene>
    <name evidence="5" type="ORF">CC80DRAFT_492192</name>
</gene>
<feature type="compositionally biased region" description="Basic and acidic residues" evidence="2">
    <location>
        <begin position="176"/>
        <end position="185"/>
    </location>
</feature>
<feature type="region of interest" description="Disordered" evidence="2">
    <location>
        <begin position="168"/>
        <end position="280"/>
    </location>
</feature>
<dbReference type="Pfam" id="PF08620">
    <property type="entry name" value="RPAP1_C"/>
    <property type="match status" value="1"/>
</dbReference>
<evidence type="ECO:0000256" key="2">
    <source>
        <dbReference type="SAM" id="MobiDB-lite"/>
    </source>
</evidence>
<feature type="region of interest" description="Disordered" evidence="2">
    <location>
        <begin position="50"/>
        <end position="151"/>
    </location>
</feature>
<feature type="region of interest" description="Disordered" evidence="2">
    <location>
        <begin position="16"/>
        <end position="35"/>
    </location>
</feature>
<dbReference type="EMBL" id="ML976991">
    <property type="protein sequence ID" value="KAF1956675.1"/>
    <property type="molecule type" value="Genomic_DNA"/>
</dbReference>
<dbReference type="Proteomes" id="UP000800035">
    <property type="component" value="Unassembled WGS sequence"/>
</dbReference>
<accession>A0A6A5TVM4</accession>
<dbReference type="OrthoDB" id="348201at2759"/>
<feature type="compositionally biased region" description="Low complexity" evidence="2">
    <location>
        <begin position="50"/>
        <end position="65"/>
    </location>
</feature>
<dbReference type="PANTHER" id="PTHR21483">
    <property type="entry name" value="RNA POLYMERASE II-ASSOCIATED PROTEIN 1"/>
    <property type="match status" value="1"/>
</dbReference>
<reference evidence="5" key="1">
    <citation type="journal article" date="2020" name="Stud. Mycol.">
        <title>101 Dothideomycetes genomes: a test case for predicting lifestyles and emergence of pathogens.</title>
        <authorList>
            <person name="Haridas S."/>
            <person name="Albert R."/>
            <person name="Binder M."/>
            <person name="Bloem J."/>
            <person name="Labutti K."/>
            <person name="Salamov A."/>
            <person name="Andreopoulos B."/>
            <person name="Baker S."/>
            <person name="Barry K."/>
            <person name="Bills G."/>
            <person name="Bluhm B."/>
            <person name="Cannon C."/>
            <person name="Castanera R."/>
            <person name="Culley D."/>
            <person name="Daum C."/>
            <person name="Ezra D."/>
            <person name="Gonzalez J."/>
            <person name="Henrissat B."/>
            <person name="Kuo A."/>
            <person name="Liang C."/>
            <person name="Lipzen A."/>
            <person name="Lutzoni F."/>
            <person name="Magnuson J."/>
            <person name="Mondo S."/>
            <person name="Nolan M."/>
            <person name="Ohm R."/>
            <person name="Pangilinan J."/>
            <person name="Park H.-J."/>
            <person name="Ramirez L."/>
            <person name="Alfaro M."/>
            <person name="Sun H."/>
            <person name="Tritt A."/>
            <person name="Yoshinaga Y."/>
            <person name="Zwiers L.-H."/>
            <person name="Turgeon B."/>
            <person name="Goodwin S."/>
            <person name="Spatafora J."/>
            <person name="Crous P."/>
            <person name="Grigoriev I."/>
        </authorList>
    </citation>
    <scope>NUCLEOTIDE SEQUENCE</scope>
    <source>
        <strain evidence="5">CBS 675.92</strain>
    </source>
</reference>
<sequence length="490" mass="53468">MENFVRGERVLFDLDSGGIAENHEPPPNGSSTVQPALPAALVNDILERPTSTTTSAPPVAPTSKANSSGFPEHKKRTPRVSAFKQRRAAQEREAAATAPAQVNKDQDETAARNLGGAAVSTEQEKEKRQIDEENRQKLAAMSQGEIEEEKRELLNSLPKSLIERLLGRADVAQGSNERDWEKEETPEPEAGKTTTTAEDIDLETTQESKPSGTKKVSFAEQDTKGPAPPPAQQKPSSAFTSEPLTAEAQAAAPLNPPTGSMHFPRPPQPPDLDPNDPSFLTTLHEKYFPDLAYDPSQLSWMAPIDPYDEASPYHPSQTSFNASDLRFDFKGALLAPSTARELTVSKGLHHHADAPEAAGYTIPELAVMARSAVPAQRCVAFKTLGRILYRLGNGEFGFEKVRRKGEGMVQQVIKDPNIEEEVDEEDIEVDMEDVGSAMAAGLWACVEEGRVVETLTAEAGKESGHLTARTYAQEALWYWRRGGGRKRQAV</sequence>